<proteinExistence type="predicted"/>
<dbReference type="EMBL" id="JBDFRB010000005">
    <property type="protein sequence ID" value="MEN2744344.1"/>
    <property type="molecule type" value="Genomic_DNA"/>
</dbReference>
<gene>
    <name evidence="1" type="ORF">ABCQ75_07300</name>
</gene>
<comment type="caution">
    <text evidence="1">The sequence shown here is derived from an EMBL/GenBank/DDBJ whole genome shotgun (WGS) entry which is preliminary data.</text>
</comment>
<evidence type="ECO:0000313" key="1">
    <source>
        <dbReference type="EMBL" id="MEN2744344.1"/>
    </source>
</evidence>
<accession>A0ABU9WYS1</accession>
<evidence type="ECO:0008006" key="3">
    <source>
        <dbReference type="Google" id="ProtNLM"/>
    </source>
</evidence>
<reference evidence="1 2" key="1">
    <citation type="submission" date="2024-05" db="EMBL/GenBank/DDBJ databases">
        <title>Sinomonas sp. nov., isolated from a waste landfill.</title>
        <authorList>
            <person name="Zhao Y."/>
        </authorList>
    </citation>
    <scope>NUCLEOTIDE SEQUENCE [LARGE SCALE GENOMIC DNA]</scope>
    <source>
        <strain evidence="1 2">CCTCC AB2014300</strain>
    </source>
</reference>
<organism evidence="1 2">
    <name type="scientific">Sinomonas halotolerans</name>
    <dbReference type="NCBI Taxonomy" id="1644133"/>
    <lineage>
        <taxon>Bacteria</taxon>
        <taxon>Bacillati</taxon>
        <taxon>Actinomycetota</taxon>
        <taxon>Actinomycetes</taxon>
        <taxon>Micrococcales</taxon>
        <taxon>Micrococcaceae</taxon>
        <taxon>Sinomonas</taxon>
    </lineage>
</organism>
<name>A0ABU9WYS1_9MICC</name>
<sequence>MGEPDRRWAAVLDRIEDGLLTAQVQLDRAGEEWAGAAWTGGPGYLWELPEDLGPLPERFRARAQHLVVEQDRLRTRLTERRDAVGAELRQLQPVRGAARAGAVYLDERG</sequence>
<evidence type="ECO:0000313" key="2">
    <source>
        <dbReference type="Proteomes" id="UP001422074"/>
    </source>
</evidence>
<dbReference type="Proteomes" id="UP001422074">
    <property type="component" value="Unassembled WGS sequence"/>
</dbReference>
<dbReference type="RefSeq" id="WP_345884305.1">
    <property type="nucleotide sequence ID" value="NZ_JBDFRB010000005.1"/>
</dbReference>
<keyword evidence="2" id="KW-1185">Reference proteome</keyword>
<protein>
    <recommendedName>
        <fullName evidence="3">Flagellar protein FliT</fullName>
    </recommendedName>
</protein>